<dbReference type="OMA" id="GWTITKG"/>
<sequence>MKKMRRALFVLTPAEGKRLIAKGVRELPEVQKALQCGKVIISGGTTNAFVVEEITGRRLARECYTAGIVTNGRLCVTPPRKRIKPFVIINGDVVDADWEDVLNDFGPEDVFIKGANAIDATGMAGVMVASPTGGTIGKALGVVAARGSRLVVPVGLEKMIPSVQVAARSAGNMVFQQSLGLPVGLIPLINGKVVTELTALEILGQVQAVALGAGGVGGSEGAVAIAISGEEEAVKGVMELIKGIKGEPPVPGIKQRCAECPQPCGYREEE</sequence>
<dbReference type="EMBL" id="LGFO01000020">
    <property type="protein sequence ID" value="KUK36993.1"/>
    <property type="molecule type" value="Genomic_DNA"/>
</dbReference>
<protein>
    <submittedName>
        <fullName evidence="1">Uncharacterized protein</fullName>
    </submittedName>
</protein>
<dbReference type="AlphaFoldDB" id="A0A101FH73"/>
<evidence type="ECO:0000313" key="2">
    <source>
        <dbReference type="Proteomes" id="UP000053326"/>
    </source>
</evidence>
<accession>A0A101FH73</accession>
<dbReference type="Proteomes" id="UP000053326">
    <property type="component" value="Unassembled WGS sequence"/>
</dbReference>
<organism evidence="1 2">
    <name type="scientific">Thermacetogenium phaeum</name>
    <dbReference type="NCBI Taxonomy" id="85874"/>
    <lineage>
        <taxon>Bacteria</taxon>
        <taxon>Bacillati</taxon>
        <taxon>Bacillota</taxon>
        <taxon>Clostridia</taxon>
        <taxon>Thermoanaerobacterales</taxon>
        <taxon>Thermoanaerobacteraceae</taxon>
        <taxon>Thermacetogenium</taxon>
    </lineage>
</organism>
<name>A0A101FH73_9THEO</name>
<dbReference type="PATRIC" id="fig|85874.4.peg.1431"/>
<comment type="caution">
    <text evidence="1">The sequence shown here is derived from an EMBL/GenBank/DDBJ whole genome shotgun (WGS) entry which is preliminary data.</text>
</comment>
<reference evidence="2" key="1">
    <citation type="journal article" date="2015" name="MBio">
        <title>Genome-Resolved Metagenomic Analysis Reveals Roles for Candidate Phyla and Other Microbial Community Members in Biogeochemical Transformations in Oil Reservoirs.</title>
        <authorList>
            <person name="Hu P."/>
            <person name="Tom L."/>
            <person name="Singh A."/>
            <person name="Thomas B.C."/>
            <person name="Baker B.J."/>
            <person name="Piceno Y.M."/>
            <person name="Andersen G.L."/>
            <person name="Banfield J.F."/>
        </authorList>
    </citation>
    <scope>NUCLEOTIDE SEQUENCE [LARGE SCALE GENOMIC DNA]</scope>
</reference>
<proteinExistence type="predicted"/>
<gene>
    <name evidence="1" type="ORF">XD66_0299</name>
</gene>
<evidence type="ECO:0000313" key="1">
    <source>
        <dbReference type="EMBL" id="KUK36993.1"/>
    </source>
</evidence>